<evidence type="ECO:0000256" key="1">
    <source>
        <dbReference type="SAM" id="SignalP"/>
    </source>
</evidence>
<reference evidence="2 3" key="1">
    <citation type="submission" date="2017-12" db="EMBL/GenBank/DDBJ databases">
        <authorList>
            <consortium name="DOE Joint Genome Institute"/>
            <person name="Haridas S."/>
            <person name="Kjaerbolling I."/>
            <person name="Vesth T.C."/>
            <person name="Frisvad J.C."/>
            <person name="Nybo J.L."/>
            <person name="Theobald S."/>
            <person name="Kuo A."/>
            <person name="Bowyer P."/>
            <person name="Matsuda Y."/>
            <person name="Mondo S."/>
            <person name="Lyhne E.K."/>
            <person name="Kogle M.E."/>
            <person name="Clum A."/>
            <person name="Lipzen A."/>
            <person name="Salamov A."/>
            <person name="Ngan C.Y."/>
            <person name="Daum C."/>
            <person name="Chiniquy J."/>
            <person name="Barry K."/>
            <person name="LaButti K."/>
            <person name="Simmons B.A."/>
            <person name="Magnuson J.K."/>
            <person name="Mortensen U.H."/>
            <person name="Larsen T.O."/>
            <person name="Grigoriev I.V."/>
            <person name="Baker S.E."/>
            <person name="Andersen M.R."/>
            <person name="Nordberg H.P."/>
            <person name="Cantor M.N."/>
            <person name="Hua S.X."/>
        </authorList>
    </citation>
    <scope>NUCLEOTIDE SEQUENCE [LARGE SCALE GENOMIC DNA]</scope>
    <source>
        <strain evidence="2 3">CBS 102.13</strain>
    </source>
</reference>
<dbReference type="AlphaFoldDB" id="A0A2I2FIW2"/>
<keyword evidence="1" id="KW-0732">Signal</keyword>
<protein>
    <recommendedName>
        <fullName evidence="4">Secreted protein</fullName>
    </recommendedName>
</protein>
<dbReference type="GeneID" id="36518798"/>
<dbReference type="EMBL" id="KZ559124">
    <property type="protein sequence ID" value="PLB40566.1"/>
    <property type="molecule type" value="Genomic_DNA"/>
</dbReference>
<evidence type="ECO:0008006" key="4">
    <source>
        <dbReference type="Google" id="ProtNLM"/>
    </source>
</evidence>
<sequence>MKLPRIFLCLIIRTTIGEYYHCTSCATVIRSSHPRSSYQDWVEMRHKTPHCMVKCIARCKDAVYNDLRRISSPRLSLSFSIQHRSLCYLLYRYYDL</sequence>
<feature type="chain" id="PRO_5014111466" description="Secreted protein" evidence="1">
    <location>
        <begin position="18"/>
        <end position="96"/>
    </location>
</feature>
<gene>
    <name evidence="2" type="ORF">BDW47DRAFT_101335</name>
</gene>
<accession>A0A2I2FIW2</accession>
<evidence type="ECO:0000313" key="3">
    <source>
        <dbReference type="Proteomes" id="UP000234585"/>
    </source>
</evidence>
<organism evidence="2 3">
    <name type="scientific">Aspergillus candidus</name>
    <dbReference type="NCBI Taxonomy" id="41067"/>
    <lineage>
        <taxon>Eukaryota</taxon>
        <taxon>Fungi</taxon>
        <taxon>Dikarya</taxon>
        <taxon>Ascomycota</taxon>
        <taxon>Pezizomycotina</taxon>
        <taxon>Eurotiomycetes</taxon>
        <taxon>Eurotiomycetidae</taxon>
        <taxon>Eurotiales</taxon>
        <taxon>Aspergillaceae</taxon>
        <taxon>Aspergillus</taxon>
        <taxon>Aspergillus subgen. Circumdati</taxon>
    </lineage>
</organism>
<evidence type="ECO:0000313" key="2">
    <source>
        <dbReference type="EMBL" id="PLB40566.1"/>
    </source>
</evidence>
<proteinExistence type="predicted"/>
<dbReference type="Proteomes" id="UP000234585">
    <property type="component" value="Unassembled WGS sequence"/>
</dbReference>
<name>A0A2I2FIW2_ASPCN</name>
<feature type="signal peptide" evidence="1">
    <location>
        <begin position="1"/>
        <end position="17"/>
    </location>
</feature>
<dbReference type="RefSeq" id="XP_024674578.1">
    <property type="nucleotide sequence ID" value="XM_024811638.1"/>
</dbReference>
<keyword evidence="3" id="KW-1185">Reference proteome</keyword>